<dbReference type="GO" id="GO:0006355">
    <property type="term" value="P:regulation of DNA-templated transcription"/>
    <property type="evidence" value="ECO:0007669"/>
    <property type="project" value="InterPro"/>
</dbReference>
<proteinExistence type="predicted"/>
<evidence type="ECO:0000313" key="6">
    <source>
        <dbReference type="EMBL" id="EIJ35799.1"/>
    </source>
</evidence>
<dbReference type="AlphaFoldDB" id="A0A656HKJ7"/>
<dbReference type="GO" id="GO:0003677">
    <property type="term" value="F:DNA binding"/>
    <property type="evidence" value="ECO:0007669"/>
    <property type="project" value="UniProtKB-KW"/>
</dbReference>
<dbReference type="SUPFAM" id="SSF46894">
    <property type="entry name" value="C-terminal effector domain of the bipartite response regulators"/>
    <property type="match status" value="1"/>
</dbReference>
<dbReference type="Pfam" id="PF00072">
    <property type="entry name" value="Response_reg"/>
    <property type="match status" value="1"/>
</dbReference>
<sequence>MRLLLADDHAMFRECLIMLISTQFPHFEWHQAGDWHEVHRILNQQPIDLALLDLGMPGYQPWPDEIRQLSATHPALAVCILSATTAPEVIQSAFQLGIKGYIPKLLCAEELQHAISLVSSGKTYLPSQLWENMAIPSGCQVKSSLTQRQYTIVQLLAQGHSNKQISLELNLAEGTVKRHMHNIFQALGAKNRVEAVKAARQRGLLA</sequence>
<dbReference type="PANTHER" id="PTHR45566:SF1">
    <property type="entry name" value="HTH-TYPE TRANSCRIPTIONAL REGULATOR YHJB-RELATED"/>
    <property type="match status" value="1"/>
</dbReference>
<evidence type="ECO:0000259" key="4">
    <source>
        <dbReference type="PROSITE" id="PS50043"/>
    </source>
</evidence>
<dbReference type="SUPFAM" id="SSF52172">
    <property type="entry name" value="CheY-like"/>
    <property type="match status" value="1"/>
</dbReference>
<dbReference type="PANTHER" id="PTHR45566">
    <property type="entry name" value="HTH-TYPE TRANSCRIPTIONAL REGULATOR YHJB-RELATED"/>
    <property type="match status" value="1"/>
</dbReference>
<dbReference type="Proteomes" id="UP000005317">
    <property type="component" value="Unassembled WGS sequence"/>
</dbReference>
<dbReference type="PRINTS" id="PR00038">
    <property type="entry name" value="HTHLUXR"/>
</dbReference>
<feature type="modified residue" description="4-aspartylphosphate" evidence="3">
    <location>
        <position position="53"/>
    </location>
</feature>
<dbReference type="RefSeq" id="WP_002709695.1">
    <property type="nucleotide sequence ID" value="NZ_JH651384.1"/>
</dbReference>
<dbReference type="InterPro" id="IPR058245">
    <property type="entry name" value="NreC/VraR/RcsB-like_REC"/>
</dbReference>
<dbReference type="PROSITE" id="PS50043">
    <property type="entry name" value="HTH_LUXR_2"/>
    <property type="match status" value="1"/>
</dbReference>
<evidence type="ECO:0000256" key="3">
    <source>
        <dbReference type="PROSITE-ProRule" id="PRU00169"/>
    </source>
</evidence>
<name>A0A656HKJ7_THINJ</name>
<feature type="domain" description="Response regulatory" evidence="5">
    <location>
        <begin position="2"/>
        <end position="119"/>
    </location>
</feature>
<dbReference type="InterPro" id="IPR016032">
    <property type="entry name" value="Sig_transdc_resp-reg_C-effctor"/>
</dbReference>
<keyword evidence="7" id="KW-1185">Reference proteome</keyword>
<dbReference type="CDD" id="cd06170">
    <property type="entry name" value="LuxR_C_like"/>
    <property type="match status" value="1"/>
</dbReference>
<dbReference type="CDD" id="cd17535">
    <property type="entry name" value="REC_NarL-like"/>
    <property type="match status" value="1"/>
</dbReference>
<evidence type="ECO:0000256" key="2">
    <source>
        <dbReference type="ARBA" id="ARBA00023125"/>
    </source>
</evidence>
<evidence type="ECO:0000259" key="5">
    <source>
        <dbReference type="PROSITE" id="PS50110"/>
    </source>
</evidence>
<dbReference type="SMART" id="SM00421">
    <property type="entry name" value="HTH_LUXR"/>
    <property type="match status" value="1"/>
</dbReference>
<dbReference type="SMART" id="SM00448">
    <property type="entry name" value="REC"/>
    <property type="match status" value="1"/>
</dbReference>
<protein>
    <submittedName>
        <fullName evidence="6">Two component transcriptional regulator, LuxR family</fullName>
    </submittedName>
</protein>
<dbReference type="InterPro" id="IPR011006">
    <property type="entry name" value="CheY-like_superfamily"/>
</dbReference>
<dbReference type="InterPro" id="IPR001789">
    <property type="entry name" value="Sig_transdc_resp-reg_receiver"/>
</dbReference>
<accession>A0A656HKJ7</accession>
<organism evidence="6 7">
    <name type="scientific">Thiothrix nivea (strain ATCC 35100 / DSM 5205 / JP2)</name>
    <dbReference type="NCBI Taxonomy" id="870187"/>
    <lineage>
        <taxon>Bacteria</taxon>
        <taxon>Pseudomonadati</taxon>
        <taxon>Pseudomonadota</taxon>
        <taxon>Gammaproteobacteria</taxon>
        <taxon>Thiotrichales</taxon>
        <taxon>Thiotrichaceae</taxon>
        <taxon>Thiothrix</taxon>
    </lineage>
</organism>
<dbReference type="Gene3D" id="3.40.50.2300">
    <property type="match status" value="1"/>
</dbReference>
<evidence type="ECO:0000256" key="1">
    <source>
        <dbReference type="ARBA" id="ARBA00022553"/>
    </source>
</evidence>
<dbReference type="EMBL" id="JH651384">
    <property type="protein sequence ID" value="EIJ35799.1"/>
    <property type="molecule type" value="Genomic_DNA"/>
</dbReference>
<dbReference type="InterPro" id="IPR000792">
    <property type="entry name" value="Tscrpt_reg_LuxR_C"/>
</dbReference>
<dbReference type="PROSITE" id="PS50110">
    <property type="entry name" value="RESPONSE_REGULATORY"/>
    <property type="match status" value="1"/>
</dbReference>
<keyword evidence="1 3" id="KW-0597">Phosphoprotein</keyword>
<feature type="domain" description="HTH luxR-type" evidence="4">
    <location>
        <begin position="138"/>
        <end position="203"/>
    </location>
</feature>
<gene>
    <name evidence="6" type="ORF">Thini_3282</name>
</gene>
<dbReference type="InterPro" id="IPR051015">
    <property type="entry name" value="EvgA-like"/>
</dbReference>
<dbReference type="GO" id="GO:0000160">
    <property type="term" value="P:phosphorelay signal transduction system"/>
    <property type="evidence" value="ECO:0007669"/>
    <property type="project" value="InterPro"/>
</dbReference>
<dbReference type="Pfam" id="PF00196">
    <property type="entry name" value="GerE"/>
    <property type="match status" value="1"/>
</dbReference>
<keyword evidence="2" id="KW-0238">DNA-binding</keyword>
<reference evidence="7" key="1">
    <citation type="journal article" date="2011" name="Stand. Genomic Sci.">
        <title>Genome sequence of the filamentous, gliding Thiothrix nivea neotype strain (JP2(T)).</title>
        <authorList>
            <person name="Lapidus A."/>
            <person name="Nolan M."/>
            <person name="Lucas S."/>
            <person name="Glavina Del Rio T."/>
            <person name="Tice H."/>
            <person name="Cheng J.F."/>
            <person name="Tapia R."/>
            <person name="Han C."/>
            <person name="Goodwin L."/>
            <person name="Pitluck S."/>
            <person name="Liolios K."/>
            <person name="Pagani I."/>
            <person name="Ivanova N."/>
            <person name="Huntemann M."/>
            <person name="Mavromatis K."/>
            <person name="Mikhailova N."/>
            <person name="Pati A."/>
            <person name="Chen A."/>
            <person name="Palaniappan K."/>
            <person name="Land M."/>
            <person name="Brambilla E.M."/>
            <person name="Rohde M."/>
            <person name="Abt B."/>
            <person name="Verbarg S."/>
            <person name="Goker M."/>
            <person name="Bristow J."/>
            <person name="Eisen J.A."/>
            <person name="Markowitz V."/>
            <person name="Hugenholtz P."/>
            <person name="Kyrpides N.C."/>
            <person name="Klenk H.P."/>
            <person name="Woyke T."/>
        </authorList>
    </citation>
    <scope>NUCLEOTIDE SEQUENCE [LARGE SCALE GENOMIC DNA]</scope>
    <source>
        <strain evidence="7">ATCC 35100 / DSM 5205 / JP2</strain>
    </source>
</reference>
<dbReference type="OrthoDB" id="9796655at2"/>
<evidence type="ECO:0000313" key="7">
    <source>
        <dbReference type="Proteomes" id="UP000005317"/>
    </source>
</evidence>